<dbReference type="KEGG" id="rhoz:GXP67_00515"/>
<feature type="domain" description="MacB-like periplasmic core" evidence="8">
    <location>
        <begin position="20"/>
        <end position="196"/>
    </location>
</feature>
<evidence type="ECO:0000313" key="10">
    <source>
        <dbReference type="Proteomes" id="UP000480178"/>
    </source>
</evidence>
<accession>A0A6C0GBY0</accession>
<feature type="transmembrane region" description="Helical" evidence="6">
    <location>
        <begin position="353"/>
        <end position="376"/>
    </location>
</feature>
<dbReference type="Pfam" id="PF02687">
    <property type="entry name" value="FtsX"/>
    <property type="match status" value="1"/>
</dbReference>
<gene>
    <name evidence="9" type="ORF">GXP67_00515</name>
</gene>
<evidence type="ECO:0000256" key="5">
    <source>
        <dbReference type="ARBA" id="ARBA00023136"/>
    </source>
</evidence>
<dbReference type="PANTHER" id="PTHR30572:SF18">
    <property type="entry name" value="ABC-TYPE MACROLIDE FAMILY EXPORT SYSTEM PERMEASE COMPONENT 2"/>
    <property type="match status" value="1"/>
</dbReference>
<keyword evidence="5 6" id="KW-0472">Membrane</keyword>
<evidence type="ECO:0000256" key="4">
    <source>
        <dbReference type="ARBA" id="ARBA00022989"/>
    </source>
</evidence>
<comment type="subcellular location">
    <subcellularLocation>
        <location evidence="1">Cell membrane</location>
        <topology evidence="1">Multi-pass membrane protein</topology>
    </subcellularLocation>
</comment>
<dbReference type="InterPro" id="IPR050250">
    <property type="entry name" value="Macrolide_Exporter_MacB"/>
</dbReference>
<feature type="transmembrane region" description="Helical" evidence="6">
    <location>
        <begin position="21"/>
        <end position="43"/>
    </location>
</feature>
<dbReference type="GO" id="GO:0022857">
    <property type="term" value="F:transmembrane transporter activity"/>
    <property type="evidence" value="ECO:0007669"/>
    <property type="project" value="TreeGrafter"/>
</dbReference>
<feature type="transmembrane region" description="Helical" evidence="6">
    <location>
        <begin position="396"/>
        <end position="413"/>
    </location>
</feature>
<dbReference type="AlphaFoldDB" id="A0A6C0GBY0"/>
<dbReference type="InterPro" id="IPR025857">
    <property type="entry name" value="MacB_PCD"/>
</dbReference>
<keyword evidence="3 6" id="KW-0812">Transmembrane</keyword>
<evidence type="ECO:0000256" key="2">
    <source>
        <dbReference type="ARBA" id="ARBA00022475"/>
    </source>
</evidence>
<dbReference type="RefSeq" id="WP_162441348.1">
    <property type="nucleotide sequence ID" value="NZ_CP048222.1"/>
</dbReference>
<evidence type="ECO:0000256" key="6">
    <source>
        <dbReference type="SAM" id="Phobius"/>
    </source>
</evidence>
<proteinExistence type="predicted"/>
<sequence>MLVNYLIIAYRNLLRHKVFSAITISGLAISMSAFLLIWQYVYFEKSYDSFHEQGQYLYRIDRITEKNGEKLNEGNQTALAHGPALKEDLSEVADFCRLHPAYGETIVSYENHNYKEHNLYYVDASFLQMFTFPLLKGDKNAVLGEHNSLIISESTAKKYFREQDPIGKTLTIHDLGGKHLYMVKGIFADVPANTALTEDVHDKKNIKFDFLLSNHEITQLNFYRNDPWEWTNFITFVHLHPWADPATVQTKLNLLGKKYTSKGMAKAGLEVKNFLKPVLQIHTHAHINLVTGVSTLSETGKTIVYLSIIALFILGIGYINYINLSTARAMERAKEVGIRKVVGASRMQLIKQFLLDAILISAIAFVVAITTVQLALPYYKRFTGKAIPSIWQYGPEFWGMLAMVFILGAILSGV</sequence>
<dbReference type="EMBL" id="CP048222">
    <property type="protein sequence ID" value="QHT65260.1"/>
    <property type="molecule type" value="Genomic_DNA"/>
</dbReference>
<keyword evidence="2" id="KW-1003">Cell membrane</keyword>
<evidence type="ECO:0000313" key="9">
    <source>
        <dbReference type="EMBL" id="QHT65260.1"/>
    </source>
</evidence>
<dbReference type="InterPro" id="IPR003838">
    <property type="entry name" value="ABC3_permease_C"/>
</dbReference>
<feature type="domain" description="ABC3 transporter permease C-terminal" evidence="7">
    <location>
        <begin position="308"/>
        <end position="412"/>
    </location>
</feature>
<dbReference type="Pfam" id="PF12704">
    <property type="entry name" value="MacB_PCD"/>
    <property type="match status" value="1"/>
</dbReference>
<organism evidence="9 10">
    <name type="scientific">Rhodocytophaga rosea</name>
    <dbReference type="NCBI Taxonomy" id="2704465"/>
    <lineage>
        <taxon>Bacteria</taxon>
        <taxon>Pseudomonadati</taxon>
        <taxon>Bacteroidota</taxon>
        <taxon>Cytophagia</taxon>
        <taxon>Cytophagales</taxon>
        <taxon>Rhodocytophagaceae</taxon>
        <taxon>Rhodocytophaga</taxon>
    </lineage>
</organism>
<evidence type="ECO:0000256" key="3">
    <source>
        <dbReference type="ARBA" id="ARBA00022692"/>
    </source>
</evidence>
<protein>
    <submittedName>
        <fullName evidence="9">FtsX-like permease family protein</fullName>
    </submittedName>
</protein>
<keyword evidence="4 6" id="KW-1133">Transmembrane helix</keyword>
<dbReference type="PANTHER" id="PTHR30572">
    <property type="entry name" value="MEMBRANE COMPONENT OF TRANSPORTER-RELATED"/>
    <property type="match status" value="1"/>
</dbReference>
<evidence type="ECO:0000259" key="7">
    <source>
        <dbReference type="Pfam" id="PF02687"/>
    </source>
</evidence>
<evidence type="ECO:0000259" key="8">
    <source>
        <dbReference type="Pfam" id="PF12704"/>
    </source>
</evidence>
<reference evidence="9 10" key="1">
    <citation type="submission" date="2020-01" db="EMBL/GenBank/DDBJ databases">
        <authorList>
            <person name="Kim M.K."/>
        </authorList>
    </citation>
    <scope>NUCLEOTIDE SEQUENCE [LARGE SCALE GENOMIC DNA]</scope>
    <source>
        <strain evidence="9 10">172606-1</strain>
    </source>
</reference>
<evidence type="ECO:0000256" key="1">
    <source>
        <dbReference type="ARBA" id="ARBA00004651"/>
    </source>
</evidence>
<name>A0A6C0GBY0_9BACT</name>
<feature type="transmembrane region" description="Helical" evidence="6">
    <location>
        <begin position="303"/>
        <end position="324"/>
    </location>
</feature>
<keyword evidence="10" id="KW-1185">Reference proteome</keyword>
<dbReference type="GO" id="GO:0005886">
    <property type="term" value="C:plasma membrane"/>
    <property type="evidence" value="ECO:0007669"/>
    <property type="project" value="UniProtKB-SubCell"/>
</dbReference>
<dbReference type="Proteomes" id="UP000480178">
    <property type="component" value="Chromosome"/>
</dbReference>